<dbReference type="PROSITE" id="PS51194">
    <property type="entry name" value="HELICASE_CTER"/>
    <property type="match status" value="1"/>
</dbReference>
<dbReference type="Gene3D" id="3.40.50.300">
    <property type="entry name" value="P-loop containing nucleotide triphosphate hydrolases"/>
    <property type="match status" value="1"/>
</dbReference>
<feature type="domain" description="Helicase ATP-binding" evidence="2">
    <location>
        <begin position="137"/>
        <end position="321"/>
    </location>
</feature>
<dbReference type="InterPro" id="IPR050496">
    <property type="entry name" value="SNF2_RAD54_helicase_repair"/>
</dbReference>
<name>A0A1V5ZLF0_9BACT</name>
<dbReference type="EMBL" id="MWDB01000024">
    <property type="protein sequence ID" value="OQB41080.1"/>
    <property type="molecule type" value="Genomic_DNA"/>
</dbReference>
<evidence type="ECO:0000256" key="1">
    <source>
        <dbReference type="ARBA" id="ARBA00022801"/>
    </source>
</evidence>
<proteinExistence type="predicted"/>
<dbReference type="AlphaFoldDB" id="A0A1V5ZLF0"/>
<keyword evidence="4" id="KW-0347">Helicase</keyword>
<dbReference type="SMART" id="SM00487">
    <property type="entry name" value="DEXDc"/>
    <property type="match status" value="1"/>
</dbReference>
<accession>A0A1V5ZLF0</accession>
<dbReference type="EC" id="3.6.4.13" evidence="4"/>
<comment type="caution">
    <text evidence="4">The sequence shown here is derived from an EMBL/GenBank/DDBJ whole genome shotgun (WGS) entry which is preliminary data.</text>
</comment>
<dbReference type="InterPro" id="IPR049730">
    <property type="entry name" value="SNF2/RAD54-like_C"/>
</dbReference>
<dbReference type="InterPro" id="IPR001650">
    <property type="entry name" value="Helicase_C-like"/>
</dbReference>
<keyword evidence="1 4" id="KW-0378">Hydrolase</keyword>
<dbReference type="GO" id="GO:0016787">
    <property type="term" value="F:hydrolase activity"/>
    <property type="evidence" value="ECO:0007669"/>
    <property type="project" value="UniProtKB-KW"/>
</dbReference>
<organism evidence="4">
    <name type="scientific">candidate division CPR1 bacterium ADurb.Bin160</name>
    <dbReference type="NCBI Taxonomy" id="1852826"/>
    <lineage>
        <taxon>Bacteria</taxon>
        <taxon>candidate division CPR1</taxon>
    </lineage>
</organism>
<dbReference type="Pfam" id="PF00271">
    <property type="entry name" value="Helicase_C"/>
    <property type="match status" value="1"/>
</dbReference>
<protein>
    <submittedName>
        <fullName evidence="4">ATP-dependent RNA helicase SrmB</fullName>
        <ecNumber evidence="4">3.6.4.13</ecNumber>
    </submittedName>
</protein>
<reference evidence="4" key="1">
    <citation type="submission" date="2017-02" db="EMBL/GenBank/DDBJ databases">
        <title>Delving into the versatile metabolic prowess of the omnipresent phylum Bacteroidetes.</title>
        <authorList>
            <person name="Nobu M.K."/>
            <person name="Mei R."/>
            <person name="Narihiro T."/>
            <person name="Kuroda K."/>
            <person name="Liu W.-T."/>
        </authorList>
    </citation>
    <scope>NUCLEOTIDE SEQUENCE</scope>
    <source>
        <strain evidence="4">ADurb.Bin160</strain>
    </source>
</reference>
<dbReference type="InterPro" id="IPR038718">
    <property type="entry name" value="SNF2-like_sf"/>
</dbReference>
<dbReference type="SMART" id="SM00490">
    <property type="entry name" value="HELICc"/>
    <property type="match status" value="1"/>
</dbReference>
<keyword evidence="4" id="KW-0067">ATP-binding</keyword>
<dbReference type="GO" id="GO:0003724">
    <property type="term" value="F:RNA helicase activity"/>
    <property type="evidence" value="ECO:0007669"/>
    <property type="project" value="UniProtKB-EC"/>
</dbReference>
<sequence length="655" mass="75911">MAYIEIKDNVIIQFENTDEYYLFKKTPTYALLNMKGFFWNKPTCTLKSNYVTESVLNIIFESDFFELSKIAVMNDDFLEYQNLFNLLFDFSVEKVRNSFFGNKLNISDNFLEETGTIIKNNCSFLFDYQLEGVRRMLSNLRIGHNFLCGDEMGTGKTVMSIALAKTCLNEKLFDKIIVLTNVSIVNQFNDEFLKFTPEIKTTVIKGKAGIVSFFKKAAMKNPNVCYKGSFEEFLNLNDSNVFITNHELFSSLKEINDLKASGKILLIVDEASKLKNCSSKLSKAFKSFMKTNNANIVLFTGTPFENNLEEFFNLIKLVAKEEVSDRLFEKNFVIKVPIQKFMKTVIVNYRNHYAFNQIIQEYFIRRKLIDVKDNLPQKNEHIHVLETDNLQFECMKKFGQLFDSYIESRHYKNMEPKDLQKMTTTISRMIASDPYILKESESKIINFGKENNIDILSDIPENYYSPKVIEIINIVKEIGYIDKKSIIFTFWSTAMKRIENVLHENFNDIQTFCIDGSLSAKKRSQIINDFKESKGGVLIATDAISYGIDFPDIDFLVEFDIPWNPAKREQRLRRIYRAVSKTDKTTIDLTTDIENYIIGVVSKKTKNFLRSVDGQENLNSSMKDKIISKGNTTEICKIFKNIIDKTKQIQIVQGM</sequence>
<dbReference type="PROSITE" id="PS51192">
    <property type="entry name" value="HELICASE_ATP_BIND_1"/>
    <property type="match status" value="1"/>
</dbReference>
<dbReference type="PANTHER" id="PTHR45629">
    <property type="entry name" value="SNF2/RAD54 FAMILY MEMBER"/>
    <property type="match status" value="1"/>
</dbReference>
<evidence type="ECO:0000259" key="3">
    <source>
        <dbReference type="PROSITE" id="PS51194"/>
    </source>
</evidence>
<dbReference type="CDD" id="cd18793">
    <property type="entry name" value="SF2_C_SNF"/>
    <property type="match status" value="1"/>
</dbReference>
<evidence type="ECO:0000313" key="4">
    <source>
        <dbReference type="EMBL" id="OQB41080.1"/>
    </source>
</evidence>
<gene>
    <name evidence="4" type="primary">srmB</name>
    <name evidence="4" type="ORF">BWY04_01043</name>
</gene>
<dbReference type="Pfam" id="PF00176">
    <property type="entry name" value="SNF2-rel_dom"/>
    <property type="match status" value="1"/>
</dbReference>
<dbReference type="InterPro" id="IPR027417">
    <property type="entry name" value="P-loop_NTPase"/>
</dbReference>
<dbReference type="InterPro" id="IPR000330">
    <property type="entry name" value="SNF2_N"/>
</dbReference>
<dbReference type="SUPFAM" id="SSF52540">
    <property type="entry name" value="P-loop containing nucleoside triphosphate hydrolases"/>
    <property type="match status" value="2"/>
</dbReference>
<dbReference type="Gene3D" id="3.40.50.10810">
    <property type="entry name" value="Tandem AAA-ATPase domain"/>
    <property type="match status" value="1"/>
</dbReference>
<dbReference type="PANTHER" id="PTHR45629:SF7">
    <property type="entry name" value="DNA EXCISION REPAIR PROTEIN ERCC-6-RELATED"/>
    <property type="match status" value="1"/>
</dbReference>
<evidence type="ECO:0000259" key="2">
    <source>
        <dbReference type="PROSITE" id="PS51192"/>
    </source>
</evidence>
<dbReference type="GO" id="GO:0005524">
    <property type="term" value="F:ATP binding"/>
    <property type="evidence" value="ECO:0007669"/>
    <property type="project" value="InterPro"/>
</dbReference>
<dbReference type="Proteomes" id="UP000485621">
    <property type="component" value="Unassembled WGS sequence"/>
</dbReference>
<keyword evidence="4" id="KW-0547">Nucleotide-binding</keyword>
<feature type="domain" description="Helicase C-terminal" evidence="3">
    <location>
        <begin position="473"/>
        <end position="626"/>
    </location>
</feature>
<dbReference type="InterPro" id="IPR014001">
    <property type="entry name" value="Helicase_ATP-bd"/>
</dbReference>